<sequence length="109" mass="12865">MEDKANDYIQRLAEDVNRLVDDLGTFGCMDDKEPKKTPEDRIREVYQWLTNSKGCGEASEYFKELLEILDKSDTEYERISDICGRIHKVQKMEPWKETIPIRKNTGSYR</sequence>
<dbReference type="OrthoDB" id="2085024at2"/>
<name>A0A174WNX8_9FIRM</name>
<dbReference type="Proteomes" id="UP000434223">
    <property type="component" value="Unassembled WGS sequence"/>
</dbReference>
<comment type="caution">
    <text evidence="2">The sequence shown here is derived from an EMBL/GenBank/DDBJ whole genome shotgun (WGS) entry which is preliminary data.</text>
</comment>
<evidence type="ECO:0000313" key="2">
    <source>
        <dbReference type="EMBL" id="RGJ06118.1"/>
    </source>
</evidence>
<organism evidence="2 3">
    <name type="scientific">Hungatella hathewayi</name>
    <dbReference type="NCBI Taxonomy" id="154046"/>
    <lineage>
        <taxon>Bacteria</taxon>
        <taxon>Bacillati</taxon>
        <taxon>Bacillota</taxon>
        <taxon>Clostridia</taxon>
        <taxon>Lachnospirales</taxon>
        <taxon>Lachnospiraceae</taxon>
        <taxon>Hungatella</taxon>
    </lineage>
</organism>
<dbReference type="Proteomes" id="UP000263014">
    <property type="component" value="Unassembled WGS sequence"/>
</dbReference>
<reference evidence="1 4" key="2">
    <citation type="submission" date="2019-09" db="EMBL/GenBank/DDBJ databases">
        <title>Draft genome sequencing of Hungatella hathewayi 123Y-2.</title>
        <authorList>
            <person name="Lv Q."/>
            <person name="Li S."/>
        </authorList>
    </citation>
    <scope>NUCLEOTIDE SEQUENCE [LARGE SCALE GENOMIC DNA]</scope>
    <source>
        <strain evidence="1 4">123Y-2</strain>
    </source>
</reference>
<evidence type="ECO:0000313" key="1">
    <source>
        <dbReference type="EMBL" id="MUB62617.1"/>
    </source>
</evidence>
<dbReference type="GeneID" id="93150377"/>
<dbReference type="RefSeq" id="WP_006777180.1">
    <property type="nucleotide sequence ID" value="NZ_CABJBJ010000011.1"/>
</dbReference>
<dbReference type="AlphaFoldDB" id="A0A174WNX8"/>
<accession>A0A174WNX8</accession>
<reference evidence="2 3" key="1">
    <citation type="submission" date="2018-08" db="EMBL/GenBank/DDBJ databases">
        <title>A genome reference for cultivated species of the human gut microbiota.</title>
        <authorList>
            <person name="Zou Y."/>
            <person name="Xue W."/>
            <person name="Luo G."/>
        </authorList>
    </citation>
    <scope>NUCLEOTIDE SEQUENCE [LARGE SCALE GENOMIC DNA]</scope>
    <source>
        <strain evidence="2 3">TM09-12</strain>
    </source>
</reference>
<evidence type="ECO:0000313" key="3">
    <source>
        <dbReference type="Proteomes" id="UP000263014"/>
    </source>
</evidence>
<proteinExistence type="predicted"/>
<gene>
    <name evidence="2" type="ORF">DXD79_08995</name>
    <name evidence="1" type="ORF">GNE07_05990</name>
</gene>
<evidence type="ECO:0000313" key="4">
    <source>
        <dbReference type="Proteomes" id="UP000434223"/>
    </source>
</evidence>
<protein>
    <submittedName>
        <fullName evidence="2">Uncharacterized protein</fullName>
    </submittedName>
</protein>
<dbReference type="EMBL" id="QSON01000003">
    <property type="protein sequence ID" value="RGJ06118.1"/>
    <property type="molecule type" value="Genomic_DNA"/>
</dbReference>
<dbReference type="EMBL" id="WNME01000003">
    <property type="protein sequence ID" value="MUB62617.1"/>
    <property type="molecule type" value="Genomic_DNA"/>
</dbReference>